<proteinExistence type="inferred from homology"/>
<keyword evidence="13 14" id="KW-0464">Manganese</keyword>
<dbReference type="InterPro" id="IPR001352">
    <property type="entry name" value="RNase_HII/HIII"/>
</dbReference>
<evidence type="ECO:0000256" key="12">
    <source>
        <dbReference type="ARBA" id="ARBA00022801"/>
    </source>
</evidence>
<reference evidence="18 19" key="1">
    <citation type="submission" date="2023-07" db="EMBL/GenBank/DDBJ databases">
        <title>Genomic Encyclopedia of Type Strains, Phase IV (KMG-IV): sequencing the most valuable type-strain genomes for metagenomic binning, comparative biology and taxonomic classification.</title>
        <authorList>
            <person name="Goeker M."/>
        </authorList>
    </citation>
    <scope>NUCLEOTIDE SEQUENCE [LARGE SCALE GENOMIC DNA]</scope>
    <source>
        <strain evidence="18 19">B1-1</strain>
    </source>
</reference>
<comment type="function">
    <text evidence="3 14 16">Endonuclease that specifically degrades the RNA of RNA-DNA hybrids.</text>
</comment>
<keyword evidence="10 14" id="KW-0479">Metal-binding</keyword>
<protein>
    <recommendedName>
        <fullName evidence="7 14">Ribonuclease HII</fullName>
        <shortName evidence="14">RNase HII</shortName>
        <ecNumber evidence="6 14">3.1.26.4</ecNumber>
    </recommendedName>
</protein>
<comment type="subcellular location">
    <subcellularLocation>
        <location evidence="4 14">Cytoplasm</location>
    </subcellularLocation>
</comment>
<dbReference type="Gene3D" id="3.30.420.10">
    <property type="entry name" value="Ribonuclease H-like superfamily/Ribonuclease H"/>
    <property type="match status" value="1"/>
</dbReference>
<dbReference type="PANTHER" id="PTHR10954:SF18">
    <property type="entry name" value="RIBONUCLEASE HII"/>
    <property type="match status" value="1"/>
</dbReference>
<evidence type="ECO:0000256" key="7">
    <source>
        <dbReference type="ARBA" id="ARBA00019179"/>
    </source>
</evidence>
<dbReference type="GO" id="GO:0004523">
    <property type="term" value="F:RNA-DNA hybrid ribonuclease activity"/>
    <property type="evidence" value="ECO:0007669"/>
    <property type="project" value="UniProtKB-EC"/>
</dbReference>
<comment type="cofactor">
    <cofactor evidence="14 15">
        <name>Mn(2+)</name>
        <dbReference type="ChEBI" id="CHEBI:29035"/>
    </cofactor>
    <cofactor evidence="14 15">
        <name>Mg(2+)</name>
        <dbReference type="ChEBI" id="CHEBI:18420"/>
    </cofactor>
    <text evidence="14 15">Manganese or magnesium. Binds 1 divalent metal ion per monomer in the absence of substrate. May bind a second metal ion after substrate binding.</text>
</comment>
<evidence type="ECO:0000256" key="11">
    <source>
        <dbReference type="ARBA" id="ARBA00022759"/>
    </source>
</evidence>
<dbReference type="EMBL" id="JAUSWJ010000001">
    <property type="protein sequence ID" value="MDQ0518282.1"/>
    <property type="molecule type" value="Genomic_DNA"/>
</dbReference>
<feature type="binding site" evidence="14 15">
    <location>
        <position position="39"/>
    </location>
    <ligand>
        <name>a divalent metal cation</name>
        <dbReference type="ChEBI" id="CHEBI:60240"/>
    </ligand>
</feature>
<evidence type="ECO:0000256" key="14">
    <source>
        <dbReference type="HAMAP-Rule" id="MF_00052"/>
    </source>
</evidence>
<dbReference type="Pfam" id="PF01351">
    <property type="entry name" value="RNase_HII"/>
    <property type="match status" value="1"/>
</dbReference>
<accession>A0ABU0MBJ9</accession>
<evidence type="ECO:0000313" key="18">
    <source>
        <dbReference type="EMBL" id="MDQ0518282.1"/>
    </source>
</evidence>
<comment type="similarity">
    <text evidence="5 14 16">Belongs to the RNase HII family.</text>
</comment>
<comment type="caution">
    <text evidence="18">The sequence shown here is derived from an EMBL/GenBank/DDBJ whole genome shotgun (WGS) entry which is preliminary data.</text>
</comment>
<evidence type="ECO:0000256" key="9">
    <source>
        <dbReference type="ARBA" id="ARBA00022722"/>
    </source>
</evidence>
<dbReference type="Proteomes" id="UP001223743">
    <property type="component" value="Unassembled WGS sequence"/>
</dbReference>
<evidence type="ECO:0000256" key="8">
    <source>
        <dbReference type="ARBA" id="ARBA00022490"/>
    </source>
</evidence>
<sequence length="236" mass="24886">MARRPADSPALFDLPDAPNDALERRLRRAGLKRIAGVDEAGRGPLAGPVVAAAVILDPKRVPPGLDDSKKLDRPAREKLFEAIMATSVVAVAAGSVTRIDQTDIRQATLWAMRQAVASLAHDADHALIDGIDVPPGLCCRGEAVVKGDARSVSIAAASIVAKVTRDRMMIRAAGRFPAYGFDRHMGYGTPFHMEALASHGATPLHRSSFAPIRALLSSVAPAAIEVELDLLAAVPA</sequence>
<evidence type="ECO:0000256" key="4">
    <source>
        <dbReference type="ARBA" id="ARBA00004496"/>
    </source>
</evidence>
<evidence type="ECO:0000259" key="17">
    <source>
        <dbReference type="PROSITE" id="PS51975"/>
    </source>
</evidence>
<evidence type="ECO:0000256" key="5">
    <source>
        <dbReference type="ARBA" id="ARBA00007383"/>
    </source>
</evidence>
<dbReference type="PANTHER" id="PTHR10954">
    <property type="entry name" value="RIBONUCLEASE H2 SUBUNIT A"/>
    <property type="match status" value="1"/>
</dbReference>
<keyword evidence="12 14" id="KW-0378">Hydrolase</keyword>
<evidence type="ECO:0000256" key="6">
    <source>
        <dbReference type="ARBA" id="ARBA00012180"/>
    </source>
</evidence>
<evidence type="ECO:0000256" key="1">
    <source>
        <dbReference type="ARBA" id="ARBA00000077"/>
    </source>
</evidence>
<evidence type="ECO:0000256" key="10">
    <source>
        <dbReference type="ARBA" id="ARBA00022723"/>
    </source>
</evidence>
<dbReference type="InterPro" id="IPR024567">
    <property type="entry name" value="RNase_HII/HIII_dom"/>
</dbReference>
<feature type="binding site" evidence="14 15">
    <location>
        <position position="38"/>
    </location>
    <ligand>
        <name>a divalent metal cation</name>
        <dbReference type="ChEBI" id="CHEBI:60240"/>
    </ligand>
</feature>
<evidence type="ECO:0000256" key="15">
    <source>
        <dbReference type="PROSITE-ProRule" id="PRU01319"/>
    </source>
</evidence>
<dbReference type="EC" id="3.1.26.4" evidence="6 14"/>
<feature type="domain" description="RNase H type-2" evidence="17">
    <location>
        <begin position="32"/>
        <end position="221"/>
    </location>
</feature>
<organism evidence="18 19">
    <name type="scientific">Kaistia geumhonensis</name>
    <dbReference type="NCBI Taxonomy" id="410839"/>
    <lineage>
        <taxon>Bacteria</taxon>
        <taxon>Pseudomonadati</taxon>
        <taxon>Pseudomonadota</taxon>
        <taxon>Alphaproteobacteria</taxon>
        <taxon>Hyphomicrobiales</taxon>
        <taxon>Kaistiaceae</taxon>
        <taxon>Kaistia</taxon>
    </lineage>
</organism>
<evidence type="ECO:0000256" key="3">
    <source>
        <dbReference type="ARBA" id="ARBA00004065"/>
    </source>
</evidence>
<keyword evidence="11 14" id="KW-0255">Endonuclease</keyword>
<feature type="binding site" evidence="14 15">
    <location>
        <position position="129"/>
    </location>
    <ligand>
        <name>a divalent metal cation</name>
        <dbReference type="ChEBI" id="CHEBI:60240"/>
    </ligand>
</feature>
<comment type="cofactor">
    <cofactor evidence="2">
        <name>Mg(2+)</name>
        <dbReference type="ChEBI" id="CHEBI:18420"/>
    </cofactor>
</comment>
<dbReference type="InterPro" id="IPR022898">
    <property type="entry name" value="RNase_HII"/>
</dbReference>
<keyword evidence="9 14" id="KW-0540">Nuclease</keyword>
<keyword evidence="19" id="KW-1185">Reference proteome</keyword>
<dbReference type="RefSeq" id="WP_266283742.1">
    <property type="nucleotide sequence ID" value="NZ_JAPKNF010000003.1"/>
</dbReference>
<dbReference type="HAMAP" id="MF_00052_B">
    <property type="entry name" value="RNase_HII_B"/>
    <property type="match status" value="1"/>
</dbReference>
<evidence type="ECO:0000313" key="19">
    <source>
        <dbReference type="Proteomes" id="UP001223743"/>
    </source>
</evidence>
<dbReference type="PROSITE" id="PS51975">
    <property type="entry name" value="RNASE_H_2"/>
    <property type="match status" value="1"/>
</dbReference>
<gene>
    <name evidence="14" type="primary">rnhB</name>
    <name evidence="18" type="ORF">QO015_003895</name>
</gene>
<dbReference type="InterPro" id="IPR012337">
    <property type="entry name" value="RNaseH-like_sf"/>
</dbReference>
<comment type="catalytic activity">
    <reaction evidence="1 14 15 16">
        <text>Endonucleolytic cleavage to 5'-phosphomonoester.</text>
        <dbReference type="EC" id="3.1.26.4"/>
    </reaction>
</comment>
<dbReference type="InterPro" id="IPR036397">
    <property type="entry name" value="RNaseH_sf"/>
</dbReference>
<evidence type="ECO:0000256" key="2">
    <source>
        <dbReference type="ARBA" id="ARBA00001946"/>
    </source>
</evidence>
<dbReference type="SUPFAM" id="SSF53098">
    <property type="entry name" value="Ribonuclease H-like"/>
    <property type="match status" value="1"/>
</dbReference>
<name>A0ABU0MBJ9_9HYPH</name>
<dbReference type="NCBIfam" id="NF000595">
    <property type="entry name" value="PRK00015.1-3"/>
    <property type="match status" value="1"/>
</dbReference>
<evidence type="ECO:0000256" key="13">
    <source>
        <dbReference type="ARBA" id="ARBA00023211"/>
    </source>
</evidence>
<evidence type="ECO:0000256" key="16">
    <source>
        <dbReference type="RuleBase" id="RU003515"/>
    </source>
</evidence>
<dbReference type="CDD" id="cd07182">
    <property type="entry name" value="RNase_HII_bacteria_HII_like"/>
    <property type="match status" value="1"/>
</dbReference>
<keyword evidence="8 14" id="KW-0963">Cytoplasm</keyword>